<evidence type="ECO:0000259" key="3">
    <source>
        <dbReference type="Pfam" id="PF02563"/>
    </source>
</evidence>
<dbReference type="Pfam" id="PF02563">
    <property type="entry name" value="Poly_export"/>
    <property type="match status" value="1"/>
</dbReference>
<evidence type="ECO:0000313" key="7">
    <source>
        <dbReference type="Proteomes" id="UP000613160"/>
    </source>
</evidence>
<dbReference type="InterPro" id="IPR019554">
    <property type="entry name" value="Soluble_ligand-bd"/>
</dbReference>
<dbReference type="RefSeq" id="WP_244640180.1">
    <property type="nucleotide sequence ID" value="NZ_BMJJ01000006.1"/>
</dbReference>
<name>A0A916XZL7_9HYPH</name>
<reference evidence="6" key="1">
    <citation type="journal article" date="2014" name="Int. J. Syst. Evol. Microbiol.">
        <title>Complete genome sequence of Corynebacterium casei LMG S-19264T (=DSM 44701T), isolated from a smear-ripened cheese.</title>
        <authorList>
            <consortium name="US DOE Joint Genome Institute (JGI-PGF)"/>
            <person name="Walter F."/>
            <person name="Albersmeier A."/>
            <person name="Kalinowski J."/>
            <person name="Ruckert C."/>
        </authorList>
    </citation>
    <scope>NUCLEOTIDE SEQUENCE</scope>
    <source>
        <strain evidence="6">CGMCC 1.15493</strain>
    </source>
</reference>
<reference evidence="6" key="2">
    <citation type="submission" date="2020-09" db="EMBL/GenBank/DDBJ databases">
        <authorList>
            <person name="Sun Q."/>
            <person name="Zhou Y."/>
        </authorList>
    </citation>
    <scope>NUCLEOTIDE SEQUENCE</scope>
    <source>
        <strain evidence="6">CGMCC 1.15493</strain>
    </source>
</reference>
<dbReference type="InterPro" id="IPR058781">
    <property type="entry name" value="HH_AprE-like"/>
</dbReference>
<feature type="domain" description="AprE-like long alpha-helical hairpin" evidence="5">
    <location>
        <begin position="185"/>
        <end position="364"/>
    </location>
</feature>
<evidence type="ECO:0000256" key="2">
    <source>
        <dbReference type="SAM" id="Coils"/>
    </source>
</evidence>
<proteinExistence type="predicted"/>
<dbReference type="InterPro" id="IPR003715">
    <property type="entry name" value="Poly_export_N"/>
</dbReference>
<feature type="domain" description="Polysaccharide export protein N-terminal" evidence="3">
    <location>
        <begin position="42"/>
        <end position="128"/>
    </location>
</feature>
<comment type="caution">
    <text evidence="6">The sequence shown here is derived from an EMBL/GenBank/DDBJ whole genome shotgun (WGS) entry which is preliminary data.</text>
</comment>
<dbReference type="Gene3D" id="3.30.1950.10">
    <property type="entry name" value="wza like domain"/>
    <property type="match status" value="1"/>
</dbReference>
<dbReference type="InterPro" id="IPR049712">
    <property type="entry name" value="Poly_export"/>
</dbReference>
<keyword evidence="2" id="KW-0175">Coiled coil</keyword>
<dbReference type="PANTHER" id="PTHR33619">
    <property type="entry name" value="POLYSACCHARIDE EXPORT PROTEIN GFCE-RELATED"/>
    <property type="match status" value="1"/>
</dbReference>
<keyword evidence="7" id="KW-1185">Reference proteome</keyword>
<keyword evidence="1" id="KW-0732">Signal</keyword>
<gene>
    <name evidence="6" type="ORF">GCM10011335_28700</name>
</gene>
<evidence type="ECO:0000259" key="4">
    <source>
        <dbReference type="Pfam" id="PF10531"/>
    </source>
</evidence>
<sequence>MRKTVLTIRFPRPSAGFALSGMLLRTGIASAALFLQLMPLAQAADYQLGTMDKLRIKVVEWQTAAGAVRDWNGLGGDYLVGPAGTISLPFVGEVPAAGKTTSEVAAAIGEALQQTLGLPDKPSASVELAEFRPVFVAGDAATPGSYPFAPGLTVLKAVSLAGGLHRADSSQRVERDMINARGDETVLVASRNRLIVRRARLTAEAANAEAESFEPPAELKGVADFDSMLSDEQAIMSTRTKRLRLQLESIEDLKRLLQSQIVALEKKVVSQNRQIELTRQEQSNVGTLSDRGLVVNSRVMSVERTLAEMESKVLDYETALLQAKQDIVEANQRAIDLQNDREAEIAQQRQTAEADLKGVDLKIAMNRGLVAEALARAPEAALNAPGGAVIRYAIVRESDGKTAELAADENTKLLPGDVVKVTLVPAPAPALN</sequence>
<protein>
    <submittedName>
        <fullName evidence="6">Sugar ABC transporter substrate-binding protein</fullName>
    </submittedName>
</protein>
<evidence type="ECO:0000259" key="5">
    <source>
        <dbReference type="Pfam" id="PF25994"/>
    </source>
</evidence>
<dbReference type="EMBL" id="BMJJ01000006">
    <property type="protein sequence ID" value="GGD24017.1"/>
    <property type="molecule type" value="Genomic_DNA"/>
</dbReference>
<feature type="coiled-coil region" evidence="2">
    <location>
        <begin position="240"/>
        <end position="281"/>
    </location>
</feature>
<accession>A0A916XZL7</accession>
<dbReference type="GO" id="GO:0015159">
    <property type="term" value="F:polysaccharide transmembrane transporter activity"/>
    <property type="evidence" value="ECO:0007669"/>
    <property type="project" value="InterPro"/>
</dbReference>
<feature type="domain" description="Soluble ligand binding" evidence="4">
    <location>
        <begin position="134"/>
        <end position="169"/>
    </location>
</feature>
<organism evidence="6 7">
    <name type="scientific">Aureimonas glaciei</name>
    <dbReference type="NCBI Taxonomy" id="1776957"/>
    <lineage>
        <taxon>Bacteria</taxon>
        <taxon>Pseudomonadati</taxon>
        <taxon>Pseudomonadota</taxon>
        <taxon>Alphaproteobacteria</taxon>
        <taxon>Hyphomicrobiales</taxon>
        <taxon>Aurantimonadaceae</taxon>
        <taxon>Aureimonas</taxon>
    </lineage>
</organism>
<dbReference type="PANTHER" id="PTHR33619:SF3">
    <property type="entry name" value="POLYSACCHARIDE EXPORT PROTEIN GFCE-RELATED"/>
    <property type="match status" value="1"/>
</dbReference>
<dbReference type="Proteomes" id="UP000613160">
    <property type="component" value="Unassembled WGS sequence"/>
</dbReference>
<dbReference type="Gene3D" id="3.10.560.10">
    <property type="entry name" value="Outer membrane lipoprotein wza domain like"/>
    <property type="match status" value="1"/>
</dbReference>
<dbReference type="AlphaFoldDB" id="A0A916XZL7"/>
<feature type="coiled-coil region" evidence="2">
    <location>
        <begin position="306"/>
        <end position="347"/>
    </location>
</feature>
<dbReference type="Pfam" id="PF25994">
    <property type="entry name" value="HH_AprE"/>
    <property type="match status" value="1"/>
</dbReference>
<evidence type="ECO:0000313" key="6">
    <source>
        <dbReference type="EMBL" id="GGD24017.1"/>
    </source>
</evidence>
<dbReference type="Pfam" id="PF10531">
    <property type="entry name" value="SLBB"/>
    <property type="match status" value="1"/>
</dbReference>
<evidence type="ECO:0000256" key="1">
    <source>
        <dbReference type="ARBA" id="ARBA00022729"/>
    </source>
</evidence>